<evidence type="ECO:0008006" key="3">
    <source>
        <dbReference type="Google" id="ProtNLM"/>
    </source>
</evidence>
<accession>A0AAD7C0G6</accession>
<dbReference type="PANTHER" id="PTHR38926:SF5">
    <property type="entry name" value="F-BOX AND LEUCINE-RICH REPEAT PROTEIN 6"/>
    <property type="match status" value="1"/>
</dbReference>
<dbReference type="InterPro" id="IPR036047">
    <property type="entry name" value="F-box-like_dom_sf"/>
</dbReference>
<dbReference type="AlphaFoldDB" id="A0AAD7C0G6"/>
<keyword evidence="2" id="KW-1185">Reference proteome</keyword>
<proteinExistence type="predicted"/>
<dbReference type="Gene3D" id="3.80.10.10">
    <property type="entry name" value="Ribonuclease Inhibitor"/>
    <property type="match status" value="1"/>
</dbReference>
<protein>
    <recommendedName>
        <fullName evidence="3">F-box domain-containing protein</fullName>
    </recommendedName>
</protein>
<organism evidence="1 2">
    <name type="scientific">Roridomyces roridus</name>
    <dbReference type="NCBI Taxonomy" id="1738132"/>
    <lineage>
        <taxon>Eukaryota</taxon>
        <taxon>Fungi</taxon>
        <taxon>Dikarya</taxon>
        <taxon>Basidiomycota</taxon>
        <taxon>Agaricomycotina</taxon>
        <taxon>Agaricomycetes</taxon>
        <taxon>Agaricomycetidae</taxon>
        <taxon>Agaricales</taxon>
        <taxon>Marasmiineae</taxon>
        <taxon>Mycenaceae</taxon>
        <taxon>Roridomyces</taxon>
    </lineage>
</organism>
<sequence>MASPTTHCCPHCGFRLVQCTHPRSRDDMRHRLAHLNSLIVALTAERDSLQAESDAIVYPILCLPPETTAEIFGHCVGRKPIPSPSAAPLLLTQVCRQWRQVALATPRLWKSFAFNQPVPREVLKMWLSASGSLPLGLTVASGDSDAVDVMFGASLEHSRRWGEMTFTIPLSCLPRLHFGDEFLPLLRKISVSNYYSGDSDVVSHTIAIRNAPALREAHINTAPRGNFDLPWHQLTTLTLRNINLADCLSILEQCSVLQHLSITTVDSIAPAVPSPVHVPRLESLRMSGNNFLLDYLTIPHLRTLALGDHSSLDPESLEAFIHRSKSPLCDIELPILQITPETFQAFLHAFPDSVRHLRLNWGPRKCPATEMFAPLETPNVLPRLEQLTFRGRHLAADGYRALFEAVRCRHAASKVTFQSARLDLVLRDYFSSRTPQQALDDLTKEDSLSALIAQGVRVRLVLAGLLNQGRAVFDSMEVVPP</sequence>
<dbReference type="SUPFAM" id="SSF52047">
    <property type="entry name" value="RNI-like"/>
    <property type="match status" value="1"/>
</dbReference>
<evidence type="ECO:0000313" key="2">
    <source>
        <dbReference type="Proteomes" id="UP001221142"/>
    </source>
</evidence>
<dbReference type="InterPro" id="IPR032675">
    <property type="entry name" value="LRR_dom_sf"/>
</dbReference>
<name>A0AAD7C0G6_9AGAR</name>
<dbReference type="PANTHER" id="PTHR38926">
    <property type="entry name" value="F-BOX DOMAIN CONTAINING PROTEIN, EXPRESSED"/>
    <property type="match status" value="1"/>
</dbReference>
<evidence type="ECO:0000313" key="1">
    <source>
        <dbReference type="EMBL" id="KAJ7635358.1"/>
    </source>
</evidence>
<reference evidence="1" key="1">
    <citation type="submission" date="2023-03" db="EMBL/GenBank/DDBJ databases">
        <title>Massive genome expansion in bonnet fungi (Mycena s.s.) driven by repeated elements and novel gene families across ecological guilds.</title>
        <authorList>
            <consortium name="Lawrence Berkeley National Laboratory"/>
            <person name="Harder C.B."/>
            <person name="Miyauchi S."/>
            <person name="Viragh M."/>
            <person name="Kuo A."/>
            <person name="Thoen E."/>
            <person name="Andreopoulos B."/>
            <person name="Lu D."/>
            <person name="Skrede I."/>
            <person name="Drula E."/>
            <person name="Henrissat B."/>
            <person name="Morin E."/>
            <person name="Kohler A."/>
            <person name="Barry K."/>
            <person name="LaButti K."/>
            <person name="Morin E."/>
            <person name="Salamov A."/>
            <person name="Lipzen A."/>
            <person name="Mereny Z."/>
            <person name="Hegedus B."/>
            <person name="Baldrian P."/>
            <person name="Stursova M."/>
            <person name="Weitz H."/>
            <person name="Taylor A."/>
            <person name="Grigoriev I.V."/>
            <person name="Nagy L.G."/>
            <person name="Martin F."/>
            <person name="Kauserud H."/>
        </authorList>
    </citation>
    <scope>NUCLEOTIDE SEQUENCE</scope>
    <source>
        <strain evidence="1">9284</strain>
    </source>
</reference>
<dbReference type="Gene3D" id="1.20.1280.50">
    <property type="match status" value="1"/>
</dbReference>
<dbReference type="SUPFAM" id="SSF81383">
    <property type="entry name" value="F-box domain"/>
    <property type="match status" value="1"/>
</dbReference>
<dbReference type="EMBL" id="JARKIF010000007">
    <property type="protein sequence ID" value="KAJ7635358.1"/>
    <property type="molecule type" value="Genomic_DNA"/>
</dbReference>
<dbReference type="Proteomes" id="UP001221142">
    <property type="component" value="Unassembled WGS sequence"/>
</dbReference>
<comment type="caution">
    <text evidence="1">The sequence shown here is derived from an EMBL/GenBank/DDBJ whole genome shotgun (WGS) entry which is preliminary data.</text>
</comment>
<gene>
    <name evidence="1" type="ORF">FB45DRAFT_790914</name>
</gene>